<reference evidence="1" key="1">
    <citation type="journal article" date="2021" name="Proc. Natl. Acad. Sci. U.S.A.">
        <title>A Catalog of Tens of Thousands of Viruses from Human Metagenomes Reveals Hidden Associations with Chronic Diseases.</title>
        <authorList>
            <person name="Tisza M.J."/>
            <person name="Buck C.B."/>
        </authorList>
    </citation>
    <scope>NUCLEOTIDE SEQUENCE</scope>
    <source>
        <strain evidence="1">Ctbxa26</strain>
    </source>
</reference>
<sequence>MEDIEMVNLSFLTLRDIENLAKKIGFTDDEAVILEHLVKDDMNDTGIMLKLGLSRNKYYDKKCNLIYKIIRYAAEKE</sequence>
<name>A0A8S5VEV8_9CAUD</name>
<proteinExistence type="predicted"/>
<evidence type="ECO:0000313" key="1">
    <source>
        <dbReference type="EMBL" id="DAG05277.1"/>
    </source>
</evidence>
<organism evidence="1">
    <name type="scientific">Siphoviridae sp. ctbxa26</name>
    <dbReference type="NCBI Taxonomy" id="2825568"/>
    <lineage>
        <taxon>Viruses</taxon>
        <taxon>Duplodnaviria</taxon>
        <taxon>Heunggongvirae</taxon>
        <taxon>Uroviricota</taxon>
        <taxon>Caudoviricetes</taxon>
    </lineage>
</organism>
<accession>A0A8S5VEV8</accession>
<dbReference type="EMBL" id="BK016254">
    <property type="protein sequence ID" value="DAG05277.1"/>
    <property type="molecule type" value="Genomic_DNA"/>
</dbReference>
<protein>
    <submittedName>
        <fullName evidence="1">Uncharacterized protein</fullName>
    </submittedName>
</protein>